<protein>
    <submittedName>
        <fullName evidence="2">CPCC family cysteine-rich protein</fullName>
    </submittedName>
</protein>
<accession>A0ABV9DTF2</accession>
<reference evidence="3" key="1">
    <citation type="journal article" date="2019" name="Int. J. Syst. Evol. Microbiol.">
        <title>The Global Catalogue of Microorganisms (GCM) 10K type strain sequencing project: providing services to taxonomists for standard genome sequencing and annotation.</title>
        <authorList>
            <consortium name="The Broad Institute Genomics Platform"/>
            <consortium name="The Broad Institute Genome Sequencing Center for Infectious Disease"/>
            <person name="Wu L."/>
            <person name="Ma J."/>
        </authorList>
    </citation>
    <scope>NUCLEOTIDE SEQUENCE [LARGE SCALE GENOMIC DNA]</scope>
    <source>
        <strain evidence="3">XZYJ18</strain>
    </source>
</reference>
<evidence type="ECO:0000259" key="1">
    <source>
        <dbReference type="Pfam" id="PF14206"/>
    </source>
</evidence>
<dbReference type="InterPro" id="IPR025983">
    <property type="entry name" value="Cys_rich_CPCC"/>
</dbReference>
<sequence>MVSPDRGDNPCPCCGYKVHSDGAGSYLICPICFWEDDPQALRWPFGADNANKISLFDAQRNYAEFGAKTERSVPFVASAVGEEREEGFRPIDRDGDNFEPTYVQESSWPEDRSVLYWWRPTFWRN</sequence>
<name>A0ABV9DTF2_9ACTN</name>
<evidence type="ECO:0000313" key="2">
    <source>
        <dbReference type="EMBL" id="MFC4561965.1"/>
    </source>
</evidence>
<dbReference type="Pfam" id="PF14206">
    <property type="entry name" value="Cys_rich_CPCC"/>
    <property type="match status" value="1"/>
</dbReference>
<keyword evidence="3" id="KW-1185">Reference proteome</keyword>
<proteinExistence type="predicted"/>
<evidence type="ECO:0000313" key="3">
    <source>
        <dbReference type="Proteomes" id="UP001595923"/>
    </source>
</evidence>
<comment type="caution">
    <text evidence="2">The sequence shown here is derived from an EMBL/GenBank/DDBJ whole genome shotgun (WGS) entry which is preliminary data.</text>
</comment>
<dbReference type="Proteomes" id="UP001595923">
    <property type="component" value="Unassembled WGS sequence"/>
</dbReference>
<dbReference type="RefSeq" id="WP_378572744.1">
    <property type="nucleotide sequence ID" value="NZ_JBHSFQ010000006.1"/>
</dbReference>
<dbReference type="EMBL" id="JBHSFQ010000006">
    <property type="protein sequence ID" value="MFC4561965.1"/>
    <property type="molecule type" value="Genomic_DNA"/>
</dbReference>
<gene>
    <name evidence="2" type="ORF">ACFO4E_08870</name>
</gene>
<feature type="domain" description="Cysteine-rich CPCC" evidence="1">
    <location>
        <begin position="10"/>
        <end position="82"/>
    </location>
</feature>
<organism evidence="2 3">
    <name type="scientific">Nocardiopsis mangrovi</name>
    <dbReference type="NCBI Taxonomy" id="1179818"/>
    <lineage>
        <taxon>Bacteria</taxon>
        <taxon>Bacillati</taxon>
        <taxon>Actinomycetota</taxon>
        <taxon>Actinomycetes</taxon>
        <taxon>Streptosporangiales</taxon>
        <taxon>Nocardiopsidaceae</taxon>
        <taxon>Nocardiopsis</taxon>
    </lineage>
</organism>